<dbReference type="Gene3D" id="1.25.40.10">
    <property type="entry name" value="Tetratricopeptide repeat domain"/>
    <property type="match status" value="1"/>
</dbReference>
<proteinExistence type="predicted"/>
<evidence type="ECO:0008006" key="4">
    <source>
        <dbReference type="Google" id="ProtNLM"/>
    </source>
</evidence>
<evidence type="ECO:0000313" key="3">
    <source>
        <dbReference type="Proteomes" id="UP000626092"/>
    </source>
</evidence>
<dbReference type="Proteomes" id="UP000626092">
    <property type="component" value="Unassembled WGS sequence"/>
</dbReference>
<gene>
    <name evidence="2" type="ORF">RHSIM_Rhsim04G0082900</name>
</gene>
<protein>
    <recommendedName>
        <fullName evidence="4">Pentatricopeptide repeat-containing protein</fullName>
    </recommendedName>
</protein>
<organism evidence="2 3">
    <name type="scientific">Rhododendron simsii</name>
    <name type="common">Sims's rhododendron</name>
    <dbReference type="NCBI Taxonomy" id="118357"/>
    <lineage>
        <taxon>Eukaryota</taxon>
        <taxon>Viridiplantae</taxon>
        <taxon>Streptophyta</taxon>
        <taxon>Embryophyta</taxon>
        <taxon>Tracheophyta</taxon>
        <taxon>Spermatophyta</taxon>
        <taxon>Magnoliopsida</taxon>
        <taxon>eudicotyledons</taxon>
        <taxon>Gunneridae</taxon>
        <taxon>Pentapetalae</taxon>
        <taxon>asterids</taxon>
        <taxon>Ericales</taxon>
        <taxon>Ericaceae</taxon>
        <taxon>Ericoideae</taxon>
        <taxon>Rhodoreae</taxon>
        <taxon>Rhododendron</taxon>
    </lineage>
</organism>
<feature type="compositionally biased region" description="Low complexity" evidence="1">
    <location>
        <begin position="124"/>
        <end position="138"/>
    </location>
</feature>
<dbReference type="PANTHER" id="PTHR34222">
    <property type="entry name" value="GAG_PRE-INTEGRS DOMAIN-CONTAINING PROTEIN"/>
    <property type="match status" value="1"/>
</dbReference>
<sequence>MRQAGVSIEKYYNDLQGLRREIDFRRRNPMDCAVDIQKYNSIQQEDRVYIFLDGLDDRLDKIRSEVLQLQPFPTVEQAYAHVRMEDIRQMVMITGTETTTGAVMASRGIKMGQQQPLSLQMPKNGSSSTSSGSHFTNSKAKVQPEGGGCTHCKNPKHTRETCFKLHGYLEWWNELKAWKHRVATSNEGSGRVAMVNAEPQLSFISEEEPSNDSTALNDQGAGIVALSPSLSLSNTLLVPSLSNKLMSGGQATEELNCVAQIYPIFCLLQDILSKRTYVTMDVTFLESETFFPSSVSNSSLQGEIRDEEQNWWDCLRFEYNPVQISSKNKEVDSEEKKADADVIQGVESESYESKTEPPHASVPEDPSPENIPELNFMISAGYSLDGRLRSSIFATKCEQGNDLSLSNVEVMSFSDDEKKLGFFPNRVDWCNVMWFFVRKGKGIDNLDALEQMKMGGIKPNVTAYTLVLAAEGRFKRVDQLLDKMVVLGLVPDIHMVLVVCRLAAIATAALLSEGLSRLPMELDAYRCAIVCFMWIG</sequence>
<evidence type="ECO:0000313" key="2">
    <source>
        <dbReference type="EMBL" id="KAF7145766.1"/>
    </source>
</evidence>
<dbReference type="PANTHER" id="PTHR34222:SF43">
    <property type="entry name" value="RETROTRANSPOSON GAG DOMAIN-CONTAINING PROTEIN"/>
    <property type="match status" value="1"/>
</dbReference>
<dbReference type="OrthoDB" id="1745136at2759"/>
<accession>A0A834LQ10</accession>
<reference evidence="2" key="1">
    <citation type="submission" date="2019-11" db="EMBL/GenBank/DDBJ databases">
        <authorList>
            <person name="Liu Y."/>
            <person name="Hou J."/>
            <person name="Li T.-Q."/>
            <person name="Guan C.-H."/>
            <person name="Wu X."/>
            <person name="Wu H.-Z."/>
            <person name="Ling F."/>
            <person name="Zhang R."/>
            <person name="Shi X.-G."/>
            <person name="Ren J.-P."/>
            <person name="Chen E.-F."/>
            <person name="Sun J.-M."/>
        </authorList>
    </citation>
    <scope>NUCLEOTIDE SEQUENCE</scope>
    <source>
        <strain evidence="2">Adult_tree_wgs_1</strain>
        <tissue evidence="2">Leaves</tissue>
    </source>
</reference>
<comment type="caution">
    <text evidence="2">The sequence shown here is derived from an EMBL/GenBank/DDBJ whole genome shotgun (WGS) entry which is preliminary data.</text>
</comment>
<feature type="region of interest" description="Disordered" evidence="1">
    <location>
        <begin position="346"/>
        <end position="367"/>
    </location>
</feature>
<name>A0A834LQ10_RHOSS</name>
<dbReference type="EMBL" id="WJXA01000004">
    <property type="protein sequence ID" value="KAF7145766.1"/>
    <property type="molecule type" value="Genomic_DNA"/>
</dbReference>
<dbReference type="InterPro" id="IPR011990">
    <property type="entry name" value="TPR-like_helical_dom_sf"/>
</dbReference>
<keyword evidence="3" id="KW-1185">Reference proteome</keyword>
<evidence type="ECO:0000256" key="1">
    <source>
        <dbReference type="SAM" id="MobiDB-lite"/>
    </source>
</evidence>
<feature type="region of interest" description="Disordered" evidence="1">
    <location>
        <begin position="117"/>
        <end position="147"/>
    </location>
</feature>
<dbReference type="AlphaFoldDB" id="A0A834LQ10"/>